<dbReference type="InterPro" id="IPR036987">
    <property type="entry name" value="SRA-YDG_sf"/>
</dbReference>
<dbReference type="GO" id="GO:0061630">
    <property type="term" value="F:ubiquitin protein ligase activity"/>
    <property type="evidence" value="ECO:0007669"/>
    <property type="project" value="TreeGrafter"/>
</dbReference>
<evidence type="ECO:0000313" key="5">
    <source>
        <dbReference type="Proteomes" id="UP000781932"/>
    </source>
</evidence>
<accession>A0A9P6LJP3</accession>
<evidence type="ECO:0000256" key="1">
    <source>
        <dbReference type="ARBA" id="ARBA00023242"/>
    </source>
</evidence>
<evidence type="ECO:0000313" key="4">
    <source>
        <dbReference type="EMBL" id="KAF9874772.1"/>
    </source>
</evidence>
<gene>
    <name evidence="4" type="ORF">CkaCkLH20_07909</name>
</gene>
<dbReference type="Gene3D" id="2.30.280.10">
    <property type="entry name" value="SRA-YDG"/>
    <property type="match status" value="1"/>
</dbReference>
<sequence>MDGHMDSNGGMLPGQSLSHHPKLKPGESFYDDYDVYCTAVHFHFTTLHMAGASSYNHEPDAEKAKLFRFLLKHLEGFTWHNLNHETFGHLAVALANVFHTKFAQGQKFFSADEKRRAQKFYRKLRDVRFATMAGENGQVSVTGYDMPDPQMVSTPVSLPQVPHLSSPAAVHDASLVAFPANYHGGYLAASSDTGPELALEASRSTSPELALAASRSTSPELVSPASSPIVVYSDTEPTSPTSPSFCRPPADHPIFGDEGPMRGIAYKLKNKKKSWVANPDYAHLKKEAKRLGHNGIAVGSWWPAQSAAVFNGAHASWYSGISGTSHDGAYSVVRSGKPDLLDRDNGDVLLYSGSKTGNKALLASLENQLPVRVLRAADTGKDITNVWAPVVGIRYDGLYRVHAVHGQVDGDDNGNSHLRFELHRLGNQLEWATLMAIPDQEQRKIHGEMKEGY</sequence>
<name>A0A9P6LJP3_9PEZI</name>
<dbReference type="InterPro" id="IPR003105">
    <property type="entry name" value="SRA_YDG"/>
</dbReference>
<comment type="caution">
    <text evidence="4">The sequence shown here is derived from an EMBL/GenBank/DDBJ whole genome shotgun (WGS) entry which is preliminary data.</text>
</comment>
<dbReference type="PANTHER" id="PTHR14140:SF27">
    <property type="entry name" value="OS04G0289800 PROTEIN"/>
    <property type="match status" value="1"/>
</dbReference>
<dbReference type="EMBL" id="JAATWM020000025">
    <property type="protein sequence ID" value="KAF9874772.1"/>
    <property type="molecule type" value="Genomic_DNA"/>
</dbReference>
<dbReference type="RefSeq" id="XP_038744233.1">
    <property type="nucleotide sequence ID" value="XM_038890625.1"/>
</dbReference>
<evidence type="ECO:0000256" key="2">
    <source>
        <dbReference type="PROSITE-ProRule" id="PRU00358"/>
    </source>
</evidence>
<dbReference type="GO" id="GO:0005634">
    <property type="term" value="C:nucleus"/>
    <property type="evidence" value="ECO:0007669"/>
    <property type="project" value="UniProtKB-SubCell"/>
</dbReference>
<dbReference type="PANTHER" id="PTHR14140">
    <property type="entry name" value="E3 UBIQUITIN-PROTEIN LIGASE UHRF-RELATED"/>
    <property type="match status" value="1"/>
</dbReference>
<dbReference type="OrthoDB" id="2270193at2759"/>
<dbReference type="Proteomes" id="UP000781932">
    <property type="component" value="Unassembled WGS sequence"/>
</dbReference>
<dbReference type="InterPro" id="IPR015947">
    <property type="entry name" value="PUA-like_sf"/>
</dbReference>
<feature type="domain" description="YDG" evidence="3">
    <location>
        <begin position="291"/>
        <end position="424"/>
    </location>
</feature>
<dbReference type="SMART" id="SM00466">
    <property type="entry name" value="SRA"/>
    <property type="match status" value="1"/>
</dbReference>
<proteinExistence type="predicted"/>
<comment type="subcellular location">
    <subcellularLocation>
        <location evidence="2">Nucleus</location>
    </subcellularLocation>
</comment>
<dbReference type="GeneID" id="62163699"/>
<keyword evidence="1 2" id="KW-0539">Nucleus</keyword>
<dbReference type="SUPFAM" id="SSF88697">
    <property type="entry name" value="PUA domain-like"/>
    <property type="match status" value="1"/>
</dbReference>
<dbReference type="GO" id="GO:0044027">
    <property type="term" value="P:negative regulation of gene expression via chromosomal CpG island methylation"/>
    <property type="evidence" value="ECO:0007669"/>
    <property type="project" value="TreeGrafter"/>
</dbReference>
<dbReference type="PROSITE" id="PS51015">
    <property type="entry name" value="YDG"/>
    <property type="match status" value="1"/>
</dbReference>
<dbReference type="GO" id="GO:0016567">
    <property type="term" value="P:protein ubiquitination"/>
    <property type="evidence" value="ECO:0007669"/>
    <property type="project" value="TreeGrafter"/>
</dbReference>
<dbReference type="AlphaFoldDB" id="A0A9P6LJP3"/>
<reference evidence="4" key="1">
    <citation type="submission" date="2020-03" db="EMBL/GenBank/DDBJ databases">
        <authorList>
            <person name="He L."/>
        </authorList>
    </citation>
    <scope>NUCLEOTIDE SEQUENCE</scope>
    <source>
        <strain evidence="4">CkLH20</strain>
    </source>
</reference>
<protein>
    <submittedName>
        <fullName evidence="4">YDG/SRA domain-containing protein</fullName>
    </submittedName>
</protein>
<dbReference type="Pfam" id="PF02182">
    <property type="entry name" value="SAD_SRA"/>
    <property type="match status" value="1"/>
</dbReference>
<dbReference type="InterPro" id="IPR045134">
    <property type="entry name" value="UHRF1/2-like"/>
</dbReference>
<organism evidence="4 5">
    <name type="scientific">Colletotrichum karsti</name>
    <dbReference type="NCBI Taxonomy" id="1095194"/>
    <lineage>
        <taxon>Eukaryota</taxon>
        <taxon>Fungi</taxon>
        <taxon>Dikarya</taxon>
        <taxon>Ascomycota</taxon>
        <taxon>Pezizomycotina</taxon>
        <taxon>Sordariomycetes</taxon>
        <taxon>Hypocreomycetidae</taxon>
        <taxon>Glomerellales</taxon>
        <taxon>Glomerellaceae</taxon>
        <taxon>Colletotrichum</taxon>
        <taxon>Colletotrichum boninense species complex</taxon>
    </lineage>
</organism>
<keyword evidence="5" id="KW-1185">Reference proteome</keyword>
<evidence type="ECO:0000259" key="3">
    <source>
        <dbReference type="PROSITE" id="PS51015"/>
    </source>
</evidence>
<reference evidence="4" key="2">
    <citation type="submission" date="2020-11" db="EMBL/GenBank/DDBJ databases">
        <title>Whole genome sequencing of Colletotrichum sp.</title>
        <authorList>
            <person name="Li H."/>
        </authorList>
    </citation>
    <scope>NUCLEOTIDE SEQUENCE</scope>
    <source>
        <strain evidence="4">CkLH20</strain>
    </source>
</reference>